<dbReference type="InterPro" id="IPR049342">
    <property type="entry name" value="TRAF1-6_MATH_dom"/>
</dbReference>
<feature type="domain" description="TRAF1-6 MATH" evidence="5">
    <location>
        <begin position="54"/>
        <end position="126"/>
    </location>
</feature>
<dbReference type="GO" id="GO:0008270">
    <property type="term" value="F:zinc ion binding"/>
    <property type="evidence" value="ECO:0007669"/>
    <property type="project" value="UniProtKB-KW"/>
</dbReference>
<evidence type="ECO:0000256" key="1">
    <source>
        <dbReference type="ARBA" id="ARBA00022723"/>
    </source>
</evidence>
<reference evidence="6" key="1">
    <citation type="submission" date="2025-08" db="UniProtKB">
        <authorList>
            <consortium name="Ensembl"/>
        </authorList>
    </citation>
    <scope>IDENTIFICATION</scope>
</reference>
<dbReference type="GO" id="GO:0009898">
    <property type="term" value="C:cytoplasmic side of plasma membrane"/>
    <property type="evidence" value="ECO:0007669"/>
    <property type="project" value="TreeGrafter"/>
</dbReference>
<dbReference type="InterPro" id="IPR008974">
    <property type="entry name" value="TRAF-like"/>
</dbReference>
<dbReference type="PANTHER" id="PTHR10131">
    <property type="entry name" value="TNF RECEPTOR ASSOCIATED FACTOR"/>
    <property type="match status" value="1"/>
</dbReference>
<name>A0A3Q4GNL2_NEOBR</name>
<dbReference type="Proteomes" id="UP000261580">
    <property type="component" value="Unassembled WGS sequence"/>
</dbReference>
<reference evidence="6" key="2">
    <citation type="submission" date="2025-09" db="UniProtKB">
        <authorList>
            <consortium name="Ensembl"/>
        </authorList>
    </citation>
    <scope>IDENTIFICATION</scope>
</reference>
<dbReference type="PANTHER" id="PTHR10131:SF83">
    <property type="entry name" value="TNF RECEPTOR-ASSOCIATED FACTOR 5"/>
    <property type="match status" value="1"/>
</dbReference>
<dbReference type="Gene3D" id="2.60.210.10">
    <property type="entry name" value="Apoptosis, Tumor Necrosis Factor Receptor Associated Protein 2, Chain A"/>
    <property type="match status" value="1"/>
</dbReference>
<evidence type="ECO:0000313" key="6">
    <source>
        <dbReference type="Ensembl" id="ENSNBRP00000010571.1"/>
    </source>
</evidence>
<dbReference type="Pfam" id="PF13445">
    <property type="entry name" value="zf-RING_UBOX"/>
    <property type="match status" value="1"/>
</dbReference>
<evidence type="ECO:0000256" key="3">
    <source>
        <dbReference type="ARBA" id="ARBA00022833"/>
    </source>
</evidence>
<dbReference type="GO" id="GO:0005164">
    <property type="term" value="F:tumor necrosis factor receptor binding"/>
    <property type="evidence" value="ECO:0007669"/>
    <property type="project" value="TreeGrafter"/>
</dbReference>
<evidence type="ECO:0000313" key="7">
    <source>
        <dbReference type="Proteomes" id="UP000261580"/>
    </source>
</evidence>
<accession>A0A3Q4GNL2</accession>
<dbReference type="AlphaFoldDB" id="A0A3Q4GNL2"/>
<keyword evidence="7" id="KW-1185">Reference proteome</keyword>
<dbReference type="InterPro" id="IPR017907">
    <property type="entry name" value="Znf_RING_CS"/>
</dbReference>
<dbReference type="Pfam" id="PF21355">
    <property type="entry name" value="TRAF-mep_MATH"/>
    <property type="match status" value="1"/>
</dbReference>
<organism evidence="6 7">
    <name type="scientific">Neolamprologus brichardi</name>
    <name type="common">Fairy cichlid</name>
    <name type="synonym">Lamprologus brichardi</name>
    <dbReference type="NCBI Taxonomy" id="32507"/>
    <lineage>
        <taxon>Eukaryota</taxon>
        <taxon>Metazoa</taxon>
        <taxon>Chordata</taxon>
        <taxon>Craniata</taxon>
        <taxon>Vertebrata</taxon>
        <taxon>Euteleostomi</taxon>
        <taxon>Actinopterygii</taxon>
        <taxon>Neopterygii</taxon>
        <taxon>Teleostei</taxon>
        <taxon>Neoteleostei</taxon>
        <taxon>Acanthomorphata</taxon>
        <taxon>Ovalentaria</taxon>
        <taxon>Cichlomorphae</taxon>
        <taxon>Cichliformes</taxon>
        <taxon>Cichlidae</taxon>
        <taxon>African cichlids</taxon>
        <taxon>Pseudocrenilabrinae</taxon>
        <taxon>Lamprologini</taxon>
        <taxon>Neolamprologus</taxon>
    </lineage>
</organism>
<protein>
    <submittedName>
        <fullName evidence="6">TNF receptor-associated factor 5-like</fullName>
    </submittedName>
</protein>
<feature type="domain" description="Zinc finger RING-type eukaryotic" evidence="4">
    <location>
        <begin position="26"/>
        <end position="53"/>
    </location>
</feature>
<evidence type="ECO:0000259" key="4">
    <source>
        <dbReference type="Pfam" id="PF13445"/>
    </source>
</evidence>
<sequence>KPGSDKLASIRHRLKFVLKLKEEFVCPICRGVVFNPQQNSCGHIYCFHCLQGLFSHKTTFILTQAVGASNHRSLSFRPDPTTKCFQQPTPESQTNVAVGFPCFISHNMLQTPQNALYVKDNTLFVKAKVDMTDKILSLN</sequence>
<keyword evidence="3" id="KW-0862">Zinc</keyword>
<dbReference type="InterPro" id="IPR027370">
    <property type="entry name" value="Znf-RING_euk"/>
</dbReference>
<evidence type="ECO:0000256" key="2">
    <source>
        <dbReference type="ARBA" id="ARBA00022771"/>
    </source>
</evidence>
<keyword evidence="1" id="KW-0479">Metal-binding</keyword>
<dbReference type="GeneTree" id="ENSGT00940000163836"/>
<dbReference type="Bgee" id="ENSNBRG00000008238">
    <property type="expression patterns" value="Expressed in liver"/>
</dbReference>
<dbReference type="GO" id="GO:0043122">
    <property type="term" value="P:regulation of canonical NF-kappaB signal transduction"/>
    <property type="evidence" value="ECO:0007669"/>
    <property type="project" value="TreeGrafter"/>
</dbReference>
<dbReference type="GO" id="GO:0031996">
    <property type="term" value="F:thioesterase binding"/>
    <property type="evidence" value="ECO:0007669"/>
    <property type="project" value="TreeGrafter"/>
</dbReference>
<keyword evidence="2" id="KW-0863">Zinc-finger</keyword>
<dbReference type="PROSITE" id="PS00518">
    <property type="entry name" value="ZF_RING_1"/>
    <property type="match status" value="1"/>
</dbReference>
<dbReference type="Ensembl" id="ENSNBRT00000010865.1">
    <property type="protein sequence ID" value="ENSNBRP00000010571.1"/>
    <property type="gene ID" value="ENSNBRG00000008238.1"/>
</dbReference>
<dbReference type="SUPFAM" id="SSF57850">
    <property type="entry name" value="RING/U-box"/>
    <property type="match status" value="1"/>
</dbReference>
<dbReference type="SUPFAM" id="SSF49599">
    <property type="entry name" value="TRAF domain-like"/>
    <property type="match status" value="1"/>
</dbReference>
<proteinExistence type="predicted"/>
<evidence type="ECO:0000259" key="5">
    <source>
        <dbReference type="Pfam" id="PF21355"/>
    </source>
</evidence>